<dbReference type="InterPro" id="IPR036820">
    <property type="entry name" value="Archease_dom_sf"/>
</dbReference>
<keyword evidence="7" id="KW-1185">Reference proteome</keyword>
<evidence type="ECO:0000256" key="2">
    <source>
        <dbReference type="ARBA" id="ARBA00022694"/>
    </source>
</evidence>
<reference evidence="6" key="1">
    <citation type="journal article" date="2022" name="Environ. Microbiol.">
        <title>Geoalkalibacter halelectricus SAP #1 sp. nov. possessing extracellular electron transfer and mineral#reducing capabilities from a haloalkaline environment.</title>
        <authorList>
            <person name="Yadav S."/>
            <person name="Singh R."/>
            <person name="Sundharam S.S."/>
            <person name="Chaudhary S."/>
            <person name="Krishnamurthi S."/>
            <person name="Patil S.A."/>
        </authorList>
    </citation>
    <scope>NUCLEOTIDE SEQUENCE</scope>
    <source>
        <strain evidence="6">SAP-1</strain>
    </source>
</reference>
<dbReference type="PANTHER" id="PTHR12682:SF11">
    <property type="entry name" value="PROTEIN ARCHEASE"/>
    <property type="match status" value="1"/>
</dbReference>
<evidence type="ECO:0000256" key="1">
    <source>
        <dbReference type="ARBA" id="ARBA00007963"/>
    </source>
</evidence>
<dbReference type="RefSeq" id="WP_260746648.1">
    <property type="nucleotide sequence ID" value="NZ_CP092109.1"/>
</dbReference>
<organism evidence="6 7">
    <name type="scientific">Geoalkalibacter halelectricus</name>
    <dbReference type="NCBI Taxonomy" id="2847045"/>
    <lineage>
        <taxon>Bacteria</taxon>
        <taxon>Pseudomonadati</taxon>
        <taxon>Thermodesulfobacteriota</taxon>
        <taxon>Desulfuromonadia</taxon>
        <taxon>Desulfuromonadales</taxon>
        <taxon>Geoalkalibacteraceae</taxon>
        <taxon>Geoalkalibacter</taxon>
    </lineage>
</organism>
<gene>
    <name evidence="6" type="ORF">L9S41_11390</name>
</gene>
<dbReference type="Proteomes" id="UP001060414">
    <property type="component" value="Chromosome"/>
</dbReference>
<keyword evidence="4" id="KW-0106">Calcium</keyword>
<dbReference type="Pfam" id="PF01951">
    <property type="entry name" value="Archease"/>
    <property type="match status" value="1"/>
</dbReference>
<comment type="similarity">
    <text evidence="1">Belongs to the archease family.</text>
</comment>
<dbReference type="Gene3D" id="3.55.10.10">
    <property type="entry name" value="Archease domain"/>
    <property type="match status" value="1"/>
</dbReference>
<evidence type="ECO:0000313" key="7">
    <source>
        <dbReference type="Proteomes" id="UP001060414"/>
    </source>
</evidence>
<sequence length="137" mass="15642">MGHYRLLEHTADMGLEAWGQSREELFVQAALALRAVMMGAARVESRRSISLDVEGFDDAELLVNWLAEVLFHFECRRFVPAGFILEFSAEGLHAQVQGEDFDPDRHTVEREVKAVTHHQVLVEQTPQGWHGRVYLDL</sequence>
<evidence type="ECO:0000259" key="5">
    <source>
        <dbReference type="Pfam" id="PF01951"/>
    </source>
</evidence>
<feature type="domain" description="Archease" evidence="5">
    <location>
        <begin position="4"/>
        <end position="137"/>
    </location>
</feature>
<dbReference type="InterPro" id="IPR002804">
    <property type="entry name" value="Archease"/>
</dbReference>
<accession>A0ABY5ZGL8</accession>
<name>A0ABY5ZGL8_9BACT</name>
<evidence type="ECO:0000256" key="4">
    <source>
        <dbReference type="ARBA" id="ARBA00022837"/>
    </source>
</evidence>
<dbReference type="PANTHER" id="PTHR12682">
    <property type="entry name" value="ARCHEASE"/>
    <property type="match status" value="1"/>
</dbReference>
<keyword evidence="3" id="KW-0479">Metal-binding</keyword>
<protein>
    <submittedName>
        <fullName evidence="6">Archease</fullName>
    </submittedName>
</protein>
<dbReference type="EMBL" id="CP092109">
    <property type="protein sequence ID" value="UWZ78298.1"/>
    <property type="molecule type" value="Genomic_DNA"/>
</dbReference>
<evidence type="ECO:0000313" key="6">
    <source>
        <dbReference type="EMBL" id="UWZ78298.1"/>
    </source>
</evidence>
<keyword evidence="2" id="KW-0819">tRNA processing</keyword>
<dbReference type="InterPro" id="IPR023572">
    <property type="entry name" value="Archease_dom"/>
</dbReference>
<proteinExistence type="inferred from homology"/>
<dbReference type="SUPFAM" id="SSF69819">
    <property type="entry name" value="MTH1598-like"/>
    <property type="match status" value="1"/>
</dbReference>
<evidence type="ECO:0000256" key="3">
    <source>
        <dbReference type="ARBA" id="ARBA00022723"/>
    </source>
</evidence>